<evidence type="ECO:0000256" key="13">
    <source>
        <dbReference type="ARBA" id="ARBA00025830"/>
    </source>
</evidence>
<evidence type="ECO:0000313" key="17">
    <source>
        <dbReference type="EMBL" id="KUH58791.1"/>
    </source>
</evidence>
<keyword evidence="9 14" id="KW-0406">Ion transport</keyword>
<dbReference type="InterPro" id="IPR005864">
    <property type="entry name" value="ATP_synth_F0_bsu_bac"/>
</dbReference>
<dbReference type="GO" id="GO:0046961">
    <property type="term" value="F:proton-transporting ATPase activity, rotational mechanism"/>
    <property type="evidence" value="ECO:0007669"/>
    <property type="project" value="TreeGrafter"/>
</dbReference>
<dbReference type="EMBL" id="LOJF01000001">
    <property type="protein sequence ID" value="KUH58791.1"/>
    <property type="molecule type" value="Genomic_DNA"/>
</dbReference>
<organism evidence="17 18">
    <name type="scientific">Tractidigestivibacter scatoligenes</name>
    <name type="common">Olsenella scatoligenes</name>
    <dbReference type="NCBI Taxonomy" id="1299998"/>
    <lineage>
        <taxon>Bacteria</taxon>
        <taxon>Bacillati</taxon>
        <taxon>Actinomycetota</taxon>
        <taxon>Coriobacteriia</taxon>
        <taxon>Coriobacteriales</taxon>
        <taxon>Atopobiaceae</taxon>
        <taxon>Tractidigestivibacter</taxon>
    </lineage>
</organism>
<dbReference type="Gene3D" id="6.10.250.1580">
    <property type="match status" value="1"/>
</dbReference>
<evidence type="ECO:0000256" key="2">
    <source>
        <dbReference type="ARBA" id="ARBA00005513"/>
    </source>
</evidence>
<dbReference type="Pfam" id="PF00430">
    <property type="entry name" value="ATP-synt_B"/>
    <property type="match status" value="1"/>
</dbReference>
<dbReference type="InterPro" id="IPR002146">
    <property type="entry name" value="ATP_synth_b/b'su_bac/chlpt"/>
</dbReference>
<sequence>MNRNMKGSARIAAVAGLMLGTVLSLPTVALADSPSGADLLLPKPAEFIPALIAFLVIWFIMAKFAWPSILGMMEKRQQKIQDDLDSAEKSKAEAAAEAQSYEDKLVEANRKAEEIISQAKKEAEEERSQILAKAQHEASDIIAKAHGAVDSERRKATIELSNSVVDLSVEIASKIIGNDLTEDQQRRLAEKYLAEVSAPDEH</sequence>
<dbReference type="AlphaFoldDB" id="A0A100YW45"/>
<keyword evidence="7 14" id="KW-0375">Hydrogen ion transport</keyword>
<evidence type="ECO:0000256" key="1">
    <source>
        <dbReference type="ARBA" id="ARBA00004162"/>
    </source>
</evidence>
<keyword evidence="8 14" id="KW-1133">Transmembrane helix</keyword>
<evidence type="ECO:0000256" key="9">
    <source>
        <dbReference type="ARBA" id="ARBA00023065"/>
    </source>
</evidence>
<evidence type="ECO:0000256" key="3">
    <source>
        <dbReference type="ARBA" id="ARBA00022448"/>
    </source>
</evidence>
<dbReference type="PANTHER" id="PTHR33445">
    <property type="entry name" value="ATP SYNTHASE SUBUNIT B', CHLOROPLASTIC"/>
    <property type="match status" value="1"/>
</dbReference>
<dbReference type="GO" id="GO:0045259">
    <property type="term" value="C:proton-transporting ATP synthase complex"/>
    <property type="evidence" value="ECO:0007669"/>
    <property type="project" value="UniProtKB-KW"/>
</dbReference>
<dbReference type="HAMAP" id="MF_01398">
    <property type="entry name" value="ATP_synth_b_bprime"/>
    <property type="match status" value="1"/>
</dbReference>
<evidence type="ECO:0000256" key="4">
    <source>
        <dbReference type="ARBA" id="ARBA00022475"/>
    </source>
</evidence>
<comment type="similarity">
    <text evidence="2 14 15">Belongs to the ATPase B chain family.</text>
</comment>
<gene>
    <name evidence="14" type="primary">atpF</name>
    <name evidence="17" type="ORF">AUL39_00055</name>
</gene>
<dbReference type="GO" id="GO:0005886">
    <property type="term" value="C:plasma membrane"/>
    <property type="evidence" value="ECO:0007669"/>
    <property type="project" value="UniProtKB-SubCell"/>
</dbReference>
<reference evidence="17 18" key="1">
    <citation type="submission" date="2015-12" db="EMBL/GenBank/DDBJ databases">
        <title>Draft Genome Sequence of Olsenella scatoligenes SK9K4T; a Producer of 3-Methylindole- (skatole) and 4-Methylphenol- (p-cresol) Isolated from Pig Feces.</title>
        <authorList>
            <person name="Li X."/>
            <person name="Borg B."/>
            <person name="Canibe N."/>
        </authorList>
    </citation>
    <scope>NUCLEOTIDE SEQUENCE [LARGE SCALE GENOMIC DNA]</scope>
    <source>
        <strain evidence="17 18">SK9K4</strain>
    </source>
</reference>
<protein>
    <recommendedName>
        <fullName evidence="14">ATP synthase subunit b</fullName>
    </recommendedName>
    <alternativeName>
        <fullName evidence="14">ATP synthase F(0) sector subunit b</fullName>
    </alternativeName>
    <alternativeName>
        <fullName evidence="14">ATPase subunit I</fullName>
    </alternativeName>
    <alternativeName>
        <fullName evidence="14">F-type ATPase subunit b</fullName>
        <shortName evidence="14">F-ATPase subunit b</shortName>
    </alternativeName>
</protein>
<keyword evidence="4 14" id="KW-1003">Cell membrane</keyword>
<dbReference type="Proteomes" id="UP000054078">
    <property type="component" value="Unassembled WGS sequence"/>
</dbReference>
<dbReference type="PANTHER" id="PTHR33445:SF1">
    <property type="entry name" value="ATP SYNTHASE SUBUNIT B"/>
    <property type="match status" value="1"/>
</dbReference>
<keyword evidence="3 14" id="KW-0813">Transport</keyword>
<evidence type="ECO:0000256" key="5">
    <source>
        <dbReference type="ARBA" id="ARBA00022547"/>
    </source>
</evidence>
<evidence type="ECO:0000256" key="10">
    <source>
        <dbReference type="ARBA" id="ARBA00023136"/>
    </source>
</evidence>
<keyword evidence="10 14" id="KW-0472">Membrane</keyword>
<comment type="subunit">
    <text evidence="13 14">F-type ATPases have 2 components, F(1) - the catalytic core - and F(0) - the membrane proton channel. F(1) has five subunits: alpha(3), beta(3), gamma(1), delta(1), epsilon(1). F(0) has three main subunits: a(1), b(2) and c(10-14). The alpha and beta chains form an alternating ring which encloses part of the gamma chain. F(1) is attached to F(0) by a central stalk formed by the gamma and epsilon chains, while a peripheral stalk is formed by the delta and b chains.</text>
</comment>
<keyword evidence="11 14" id="KW-0066">ATP synthesis</keyword>
<accession>A0A100YW45</accession>
<comment type="function">
    <text evidence="12 14">F(1)F(0) ATP synthase produces ATP from ADP in the presence of a proton or sodium gradient. F-type ATPases consist of two structural domains, F(1) containing the extramembraneous catalytic core and F(0) containing the membrane proton channel, linked together by a central stalk and a peripheral stalk. During catalysis, ATP synthesis in the catalytic domain of F(1) is coupled via a rotary mechanism of the central stalk subunits to proton translocation.</text>
</comment>
<keyword evidence="18" id="KW-1185">Reference proteome</keyword>
<comment type="caution">
    <text evidence="17">The sequence shown here is derived from an EMBL/GenBank/DDBJ whole genome shotgun (WGS) entry which is preliminary data.</text>
</comment>
<evidence type="ECO:0000313" key="18">
    <source>
        <dbReference type="Proteomes" id="UP000054078"/>
    </source>
</evidence>
<keyword evidence="16" id="KW-0175">Coiled coil</keyword>
<feature type="transmembrane region" description="Helical" evidence="14">
    <location>
        <begin position="47"/>
        <end position="66"/>
    </location>
</feature>
<evidence type="ECO:0000256" key="15">
    <source>
        <dbReference type="RuleBase" id="RU003848"/>
    </source>
</evidence>
<dbReference type="InterPro" id="IPR028987">
    <property type="entry name" value="ATP_synth_B-like_membr_sf"/>
</dbReference>
<dbReference type="RefSeq" id="WP_059052409.1">
    <property type="nucleotide sequence ID" value="NZ_LOJF01000001.1"/>
</dbReference>
<feature type="coiled-coil region" evidence="16">
    <location>
        <begin position="77"/>
        <end position="129"/>
    </location>
</feature>
<dbReference type="STRING" id="1299998.AUL39_00055"/>
<dbReference type="NCBIfam" id="TIGR01144">
    <property type="entry name" value="ATP_synt_b"/>
    <property type="match status" value="1"/>
</dbReference>
<evidence type="ECO:0000256" key="7">
    <source>
        <dbReference type="ARBA" id="ARBA00022781"/>
    </source>
</evidence>
<evidence type="ECO:0000256" key="12">
    <source>
        <dbReference type="ARBA" id="ARBA00025198"/>
    </source>
</evidence>
<evidence type="ECO:0000256" key="6">
    <source>
        <dbReference type="ARBA" id="ARBA00022692"/>
    </source>
</evidence>
<comment type="subcellular location">
    <subcellularLocation>
        <location evidence="1 14">Cell membrane</location>
        <topology evidence="1 14">Single-pass membrane protein</topology>
    </subcellularLocation>
</comment>
<dbReference type="OrthoDB" id="3177678at2"/>
<dbReference type="GO" id="GO:0046933">
    <property type="term" value="F:proton-transporting ATP synthase activity, rotational mechanism"/>
    <property type="evidence" value="ECO:0007669"/>
    <property type="project" value="UniProtKB-UniRule"/>
</dbReference>
<evidence type="ECO:0000256" key="14">
    <source>
        <dbReference type="HAMAP-Rule" id="MF_01398"/>
    </source>
</evidence>
<name>A0A100YW45_TRASO</name>
<evidence type="ECO:0000256" key="11">
    <source>
        <dbReference type="ARBA" id="ARBA00023310"/>
    </source>
</evidence>
<dbReference type="InterPro" id="IPR050059">
    <property type="entry name" value="ATP_synthase_B_chain"/>
</dbReference>
<comment type="function">
    <text evidence="14">Component of the F(0) channel, it forms part of the peripheral stalk, linking F(1) to F(0).</text>
</comment>
<keyword evidence="5 14" id="KW-0138">CF(0)</keyword>
<dbReference type="SUPFAM" id="SSF81573">
    <property type="entry name" value="F1F0 ATP synthase subunit B, membrane domain"/>
    <property type="match status" value="1"/>
</dbReference>
<dbReference type="CDD" id="cd06503">
    <property type="entry name" value="ATP-synt_Fo_b"/>
    <property type="match status" value="1"/>
</dbReference>
<evidence type="ECO:0000256" key="16">
    <source>
        <dbReference type="SAM" id="Coils"/>
    </source>
</evidence>
<proteinExistence type="inferred from homology"/>
<keyword evidence="6 14" id="KW-0812">Transmembrane</keyword>
<evidence type="ECO:0000256" key="8">
    <source>
        <dbReference type="ARBA" id="ARBA00022989"/>
    </source>
</evidence>